<keyword evidence="2" id="KW-0472">Membrane</keyword>
<feature type="region of interest" description="Disordered" evidence="1">
    <location>
        <begin position="36"/>
        <end position="55"/>
    </location>
</feature>
<dbReference type="EMBL" id="GBRH01279109">
    <property type="protein sequence ID" value="JAD18786.1"/>
    <property type="molecule type" value="Transcribed_RNA"/>
</dbReference>
<keyword evidence="2" id="KW-0812">Transmembrane</keyword>
<sequence>MVVGKRVPWSSSGEEAQVQGGSCGGYFWCASTPPSVGGATTPDPGRRKGTRCRGRCRGRRRKRRADLVVAAPATAPLRGARQVRWRRSSAGYRTRRSVVWPSCRAHVRVWPACAGITVGVFFFFFTVGSELYGRILSG</sequence>
<feature type="transmembrane region" description="Helical" evidence="2">
    <location>
        <begin position="109"/>
        <end position="132"/>
    </location>
</feature>
<keyword evidence="2" id="KW-1133">Transmembrane helix</keyword>
<reference evidence="3" key="1">
    <citation type="submission" date="2014-09" db="EMBL/GenBank/DDBJ databases">
        <authorList>
            <person name="Magalhaes I.L.F."/>
            <person name="Oliveira U."/>
            <person name="Santos F.R."/>
            <person name="Vidigal T.H.D.A."/>
            <person name="Brescovit A.D."/>
            <person name="Santos A.J."/>
        </authorList>
    </citation>
    <scope>NUCLEOTIDE SEQUENCE</scope>
    <source>
        <tissue evidence="3">Shoot tissue taken approximately 20 cm above the soil surface</tissue>
    </source>
</reference>
<protein>
    <submittedName>
        <fullName evidence="3">Uncharacterized protein</fullName>
    </submittedName>
</protein>
<proteinExistence type="predicted"/>
<reference evidence="3" key="2">
    <citation type="journal article" date="2015" name="Data Brief">
        <title>Shoot transcriptome of the giant reed, Arundo donax.</title>
        <authorList>
            <person name="Barrero R.A."/>
            <person name="Guerrero F.D."/>
            <person name="Moolhuijzen P."/>
            <person name="Goolsby J.A."/>
            <person name="Tidwell J."/>
            <person name="Bellgard S.E."/>
            <person name="Bellgard M.I."/>
        </authorList>
    </citation>
    <scope>NUCLEOTIDE SEQUENCE</scope>
    <source>
        <tissue evidence="3">Shoot tissue taken approximately 20 cm above the soil surface</tissue>
    </source>
</reference>
<evidence type="ECO:0000313" key="3">
    <source>
        <dbReference type="EMBL" id="JAD18786.1"/>
    </source>
</evidence>
<dbReference type="AlphaFoldDB" id="A0A0A8XY32"/>
<evidence type="ECO:0000256" key="1">
    <source>
        <dbReference type="SAM" id="MobiDB-lite"/>
    </source>
</evidence>
<accession>A0A0A8XY32</accession>
<evidence type="ECO:0000256" key="2">
    <source>
        <dbReference type="SAM" id="Phobius"/>
    </source>
</evidence>
<organism evidence="3">
    <name type="scientific">Arundo donax</name>
    <name type="common">Giant reed</name>
    <name type="synonym">Donax arundinaceus</name>
    <dbReference type="NCBI Taxonomy" id="35708"/>
    <lineage>
        <taxon>Eukaryota</taxon>
        <taxon>Viridiplantae</taxon>
        <taxon>Streptophyta</taxon>
        <taxon>Embryophyta</taxon>
        <taxon>Tracheophyta</taxon>
        <taxon>Spermatophyta</taxon>
        <taxon>Magnoliopsida</taxon>
        <taxon>Liliopsida</taxon>
        <taxon>Poales</taxon>
        <taxon>Poaceae</taxon>
        <taxon>PACMAD clade</taxon>
        <taxon>Arundinoideae</taxon>
        <taxon>Arundineae</taxon>
        <taxon>Arundo</taxon>
    </lineage>
</organism>
<name>A0A0A8XY32_ARUDO</name>